<proteinExistence type="predicted"/>
<dbReference type="Proteomes" id="UP001500121">
    <property type="component" value="Unassembled WGS sequence"/>
</dbReference>
<keyword evidence="5" id="KW-0472">Membrane</keyword>
<evidence type="ECO:0000256" key="1">
    <source>
        <dbReference type="ARBA" id="ARBA00022679"/>
    </source>
</evidence>
<protein>
    <recommendedName>
        <fullName evidence="8">ATP-binding protein</fullName>
    </recommendedName>
</protein>
<evidence type="ECO:0000313" key="7">
    <source>
        <dbReference type="Proteomes" id="UP001500121"/>
    </source>
</evidence>
<dbReference type="PANTHER" id="PTHR24421:SF61">
    <property type="entry name" value="OXYGEN SENSOR HISTIDINE KINASE NREB"/>
    <property type="match status" value="1"/>
</dbReference>
<gene>
    <name evidence="6" type="ORF">GCM10025783_27310</name>
</gene>
<dbReference type="PANTHER" id="PTHR24421">
    <property type="entry name" value="NITRATE/NITRITE SENSOR PROTEIN NARX-RELATED"/>
    <property type="match status" value="1"/>
</dbReference>
<feature type="transmembrane region" description="Helical" evidence="5">
    <location>
        <begin position="38"/>
        <end position="58"/>
    </location>
</feature>
<evidence type="ECO:0000313" key="6">
    <source>
        <dbReference type="EMBL" id="GAA4752975.1"/>
    </source>
</evidence>
<keyword evidence="1" id="KW-0808">Transferase</keyword>
<evidence type="ECO:0000256" key="4">
    <source>
        <dbReference type="SAM" id="MobiDB-lite"/>
    </source>
</evidence>
<dbReference type="SUPFAM" id="SSF55874">
    <property type="entry name" value="ATPase domain of HSP90 chaperone/DNA topoisomerase II/histidine kinase"/>
    <property type="match status" value="1"/>
</dbReference>
<dbReference type="RefSeq" id="WP_345481844.1">
    <property type="nucleotide sequence ID" value="NZ_BAABLP010000006.1"/>
</dbReference>
<sequence length="415" mass="43628">MNAAAEPRLPRTTPPDLPAPTTPSLVRRIAGERAQERVYRSLSFAFLPGGVLFGALAAPGAMDQHALWPLWWTISALVIGLVPSLAMGIGAFLVPLRTLRLLARINLVGTLAVLASIPFVIMPVHSLTVPIWFADISGLGLISAALAAEPWMAVLGAAAGAVLTVVDRLALDGLPGLGSGLQTGLYVLLITLTFVALGVSSLAAARAADVAEAAAEEATASAASDAARERERSRINELVHDRVLATLLTAAREIPDSGGLERQDAQRALEGLQALLRDDREPADISGEDLLWKAQAATTALLPEALFNYELDDDAEDLPGAVADALVDAAEEAMRNSRRHAGEANRTVHVRIGRRSADIDVLDDGRGFDRVTVPPGRLGLNDSIEGRMRALPGGSAVIVSQLGVGTRVSVRWAAP</sequence>
<keyword evidence="2" id="KW-0418">Kinase</keyword>
<feature type="transmembrane region" description="Helical" evidence="5">
    <location>
        <begin position="70"/>
        <end position="94"/>
    </location>
</feature>
<organism evidence="6 7">
    <name type="scientific">Amnibacterium soli</name>
    <dbReference type="NCBI Taxonomy" id="1282736"/>
    <lineage>
        <taxon>Bacteria</taxon>
        <taxon>Bacillati</taxon>
        <taxon>Actinomycetota</taxon>
        <taxon>Actinomycetes</taxon>
        <taxon>Micrococcales</taxon>
        <taxon>Microbacteriaceae</taxon>
        <taxon>Amnibacterium</taxon>
    </lineage>
</organism>
<dbReference type="Gene3D" id="3.30.565.10">
    <property type="entry name" value="Histidine kinase-like ATPase, C-terminal domain"/>
    <property type="match status" value="1"/>
</dbReference>
<comment type="caution">
    <text evidence="6">The sequence shown here is derived from an EMBL/GenBank/DDBJ whole genome shotgun (WGS) entry which is preliminary data.</text>
</comment>
<dbReference type="InterPro" id="IPR036890">
    <property type="entry name" value="HATPase_C_sf"/>
</dbReference>
<feature type="region of interest" description="Disordered" evidence="4">
    <location>
        <begin position="1"/>
        <end position="22"/>
    </location>
</feature>
<dbReference type="InterPro" id="IPR050482">
    <property type="entry name" value="Sensor_HK_TwoCompSys"/>
</dbReference>
<evidence type="ECO:0008006" key="8">
    <source>
        <dbReference type="Google" id="ProtNLM"/>
    </source>
</evidence>
<feature type="transmembrane region" description="Helical" evidence="5">
    <location>
        <begin position="101"/>
        <end position="121"/>
    </location>
</feature>
<accession>A0ABP8ZCU6</accession>
<reference evidence="7" key="1">
    <citation type="journal article" date="2019" name="Int. J. Syst. Evol. Microbiol.">
        <title>The Global Catalogue of Microorganisms (GCM) 10K type strain sequencing project: providing services to taxonomists for standard genome sequencing and annotation.</title>
        <authorList>
            <consortium name="The Broad Institute Genomics Platform"/>
            <consortium name="The Broad Institute Genome Sequencing Center for Infectious Disease"/>
            <person name="Wu L."/>
            <person name="Ma J."/>
        </authorList>
    </citation>
    <scope>NUCLEOTIDE SEQUENCE [LARGE SCALE GENOMIC DNA]</scope>
    <source>
        <strain evidence="7">JCM 19015</strain>
    </source>
</reference>
<feature type="transmembrane region" description="Helical" evidence="5">
    <location>
        <begin position="183"/>
        <end position="205"/>
    </location>
</feature>
<keyword evidence="5" id="KW-1133">Transmembrane helix</keyword>
<evidence type="ECO:0000256" key="5">
    <source>
        <dbReference type="SAM" id="Phobius"/>
    </source>
</evidence>
<name>A0ABP8ZCU6_9MICO</name>
<dbReference type="EMBL" id="BAABLP010000006">
    <property type="protein sequence ID" value="GAA4752975.1"/>
    <property type="molecule type" value="Genomic_DNA"/>
</dbReference>
<feature type="transmembrane region" description="Helical" evidence="5">
    <location>
        <begin position="153"/>
        <end position="171"/>
    </location>
</feature>
<keyword evidence="7" id="KW-1185">Reference proteome</keyword>
<keyword evidence="5" id="KW-0812">Transmembrane</keyword>
<keyword evidence="3" id="KW-0902">Two-component regulatory system</keyword>
<evidence type="ECO:0000256" key="3">
    <source>
        <dbReference type="ARBA" id="ARBA00023012"/>
    </source>
</evidence>
<feature type="compositionally biased region" description="Pro residues" evidence="4">
    <location>
        <begin position="12"/>
        <end position="21"/>
    </location>
</feature>
<evidence type="ECO:0000256" key="2">
    <source>
        <dbReference type="ARBA" id="ARBA00022777"/>
    </source>
</evidence>